<evidence type="ECO:0000259" key="1">
    <source>
        <dbReference type="PROSITE" id="PS50146"/>
    </source>
</evidence>
<dbReference type="EMBL" id="UZAM01016364">
    <property type="protein sequence ID" value="VDP42892.1"/>
    <property type="molecule type" value="Genomic_DNA"/>
</dbReference>
<organism evidence="4">
    <name type="scientific">Soboliphyme baturini</name>
    <dbReference type="NCBI Taxonomy" id="241478"/>
    <lineage>
        <taxon>Eukaryota</taxon>
        <taxon>Metazoa</taxon>
        <taxon>Ecdysozoa</taxon>
        <taxon>Nematoda</taxon>
        <taxon>Enoplea</taxon>
        <taxon>Dorylaimia</taxon>
        <taxon>Dioctophymatida</taxon>
        <taxon>Dioctophymatoidea</taxon>
        <taxon>Soboliphymatidae</taxon>
        <taxon>Soboliphyme</taxon>
    </lineage>
</organism>
<dbReference type="AlphaFoldDB" id="A0A183J7C8"/>
<evidence type="ECO:0000313" key="4">
    <source>
        <dbReference type="WBParaSite" id="SBAD_0001216801-mRNA-1"/>
    </source>
</evidence>
<protein>
    <submittedName>
        <fullName evidence="4">DAGKc domain-containing protein</fullName>
    </submittedName>
</protein>
<dbReference type="SUPFAM" id="SSF111331">
    <property type="entry name" value="NAD kinase/diacylglycerol kinase-like"/>
    <property type="match status" value="1"/>
</dbReference>
<dbReference type="PROSITE" id="PS50146">
    <property type="entry name" value="DAGK"/>
    <property type="match status" value="1"/>
</dbReference>
<dbReference type="PANTHER" id="PTHR12358:SF111">
    <property type="entry name" value="CERAMIDE KINASE, ISOFORM A"/>
    <property type="match status" value="1"/>
</dbReference>
<keyword evidence="3" id="KW-1185">Reference proteome</keyword>
<reference evidence="2 3" key="2">
    <citation type="submission" date="2018-11" db="EMBL/GenBank/DDBJ databases">
        <authorList>
            <consortium name="Pathogen Informatics"/>
        </authorList>
    </citation>
    <scope>NUCLEOTIDE SEQUENCE [LARGE SCALE GENOMIC DNA]</scope>
</reference>
<feature type="domain" description="DAGKc" evidence="1">
    <location>
        <begin position="175"/>
        <end position="237"/>
    </location>
</feature>
<dbReference type="WBParaSite" id="SBAD_0001216801-mRNA-1">
    <property type="protein sequence ID" value="SBAD_0001216801-mRNA-1"/>
    <property type="gene ID" value="SBAD_0001216801"/>
</dbReference>
<evidence type="ECO:0000313" key="2">
    <source>
        <dbReference type="EMBL" id="VDP42892.1"/>
    </source>
</evidence>
<evidence type="ECO:0000313" key="3">
    <source>
        <dbReference type="Proteomes" id="UP000270296"/>
    </source>
</evidence>
<dbReference type="Proteomes" id="UP000270296">
    <property type="component" value="Unassembled WGS sequence"/>
</dbReference>
<dbReference type="InterPro" id="IPR016064">
    <property type="entry name" value="NAD/diacylglycerol_kinase_sf"/>
</dbReference>
<accession>A0A183J7C8</accession>
<dbReference type="InterPro" id="IPR001206">
    <property type="entry name" value="Diacylglycerol_kinase_cat_dom"/>
</dbReference>
<dbReference type="Pfam" id="PF00781">
    <property type="entry name" value="DAGK_cat"/>
    <property type="match status" value="1"/>
</dbReference>
<reference evidence="4" key="1">
    <citation type="submission" date="2016-06" db="UniProtKB">
        <authorList>
            <consortium name="WormBaseParasite"/>
        </authorList>
    </citation>
    <scope>IDENTIFICATION</scope>
</reference>
<dbReference type="GO" id="GO:0016020">
    <property type="term" value="C:membrane"/>
    <property type="evidence" value="ECO:0007669"/>
    <property type="project" value="GOC"/>
</dbReference>
<dbReference type="PANTHER" id="PTHR12358">
    <property type="entry name" value="SPHINGOSINE KINASE"/>
    <property type="match status" value="1"/>
</dbReference>
<dbReference type="OrthoDB" id="530923at2759"/>
<dbReference type="InterPro" id="IPR050187">
    <property type="entry name" value="Lipid_Phosphate_FormReg"/>
</dbReference>
<sequence>MKDAQEKDVLKRDDGGETTLSRPIDVMINGHSGSWLVDNDEIVLTETASNLCLHVYLYSFVLKYASISATYHRLGRCISRPVKTMRIQLPKILSCFSFSGCKDVYSALGVFMPKSQLLRDFFKRLRLFPGFSLSIFYAKRKQKICQLAHVVCTFADFSICKFWIEFIKQKISGFDRPKNLLIFVNPYGGRGRGLRIYQRSVEPLFKVCDIKCTPVITENPDHAREALTTMDLRCYDG</sequence>
<gene>
    <name evidence="2" type="ORF">SBAD_LOCUS11776</name>
</gene>
<dbReference type="InterPro" id="IPR017438">
    <property type="entry name" value="ATP-NAD_kinase_N"/>
</dbReference>
<dbReference type="GO" id="GO:0001729">
    <property type="term" value="F:ceramide kinase activity"/>
    <property type="evidence" value="ECO:0007669"/>
    <property type="project" value="TreeGrafter"/>
</dbReference>
<name>A0A183J7C8_9BILA</name>
<dbReference type="Gene3D" id="3.40.50.10330">
    <property type="entry name" value="Probable inorganic polyphosphate/atp-NAD kinase, domain 1"/>
    <property type="match status" value="1"/>
</dbReference>
<proteinExistence type="predicted"/>
<dbReference type="GO" id="GO:0006672">
    <property type="term" value="P:ceramide metabolic process"/>
    <property type="evidence" value="ECO:0007669"/>
    <property type="project" value="TreeGrafter"/>
</dbReference>